<dbReference type="PANTHER" id="PTHR45629:SF7">
    <property type="entry name" value="DNA EXCISION REPAIR PROTEIN ERCC-6-RELATED"/>
    <property type="match status" value="1"/>
</dbReference>
<keyword evidence="7" id="KW-0067">ATP-binding</keyword>
<accession>A0A9P4SIL4</accession>
<keyword evidence="5" id="KW-0378">Hydrolase</keyword>
<keyword evidence="15" id="KW-1185">Reference proteome</keyword>
<organism evidence="14 15">
    <name type="scientific">Patellaria atrata CBS 101060</name>
    <dbReference type="NCBI Taxonomy" id="1346257"/>
    <lineage>
        <taxon>Eukaryota</taxon>
        <taxon>Fungi</taxon>
        <taxon>Dikarya</taxon>
        <taxon>Ascomycota</taxon>
        <taxon>Pezizomycotina</taxon>
        <taxon>Dothideomycetes</taxon>
        <taxon>Dothideomycetes incertae sedis</taxon>
        <taxon>Patellariales</taxon>
        <taxon>Patellariaceae</taxon>
        <taxon>Patellaria</taxon>
    </lineage>
</organism>
<reference evidence="14" key="1">
    <citation type="journal article" date="2020" name="Stud. Mycol.">
        <title>101 Dothideomycetes genomes: a test case for predicting lifestyles and emergence of pathogens.</title>
        <authorList>
            <person name="Haridas S."/>
            <person name="Albert R."/>
            <person name="Binder M."/>
            <person name="Bloem J."/>
            <person name="Labutti K."/>
            <person name="Salamov A."/>
            <person name="Andreopoulos B."/>
            <person name="Baker S."/>
            <person name="Barry K."/>
            <person name="Bills G."/>
            <person name="Bluhm B."/>
            <person name="Cannon C."/>
            <person name="Castanera R."/>
            <person name="Culley D."/>
            <person name="Daum C."/>
            <person name="Ezra D."/>
            <person name="Gonzalez J."/>
            <person name="Henrissat B."/>
            <person name="Kuo A."/>
            <person name="Liang C."/>
            <person name="Lipzen A."/>
            <person name="Lutzoni F."/>
            <person name="Magnuson J."/>
            <person name="Mondo S."/>
            <person name="Nolan M."/>
            <person name="Ohm R."/>
            <person name="Pangilinan J."/>
            <person name="Park H.-J."/>
            <person name="Ramirez L."/>
            <person name="Alfaro M."/>
            <person name="Sun H."/>
            <person name="Tritt A."/>
            <person name="Yoshinaga Y."/>
            <person name="Zwiers L.-H."/>
            <person name="Turgeon B."/>
            <person name="Goodwin S."/>
            <person name="Spatafora J."/>
            <person name="Crous P."/>
            <person name="Grigoriev I."/>
        </authorList>
    </citation>
    <scope>NUCLEOTIDE SEQUENCE</scope>
    <source>
        <strain evidence="14">CBS 101060</strain>
    </source>
</reference>
<dbReference type="Gene3D" id="3.40.50.10810">
    <property type="entry name" value="Tandem AAA-ATPase domain"/>
    <property type="match status" value="1"/>
</dbReference>
<comment type="caution">
    <text evidence="14">The sequence shown here is derived from an EMBL/GenBank/DDBJ whole genome shotgun (WGS) entry which is preliminary data.</text>
</comment>
<dbReference type="InterPro" id="IPR001650">
    <property type="entry name" value="Helicase_C-like"/>
</dbReference>
<comment type="subcellular location">
    <subcellularLocation>
        <location evidence="1">Nucleus</location>
    </subcellularLocation>
</comment>
<protein>
    <recommendedName>
        <fullName evidence="16">DNA repair and recombination protein RAD26</fullName>
    </recommendedName>
</protein>
<evidence type="ECO:0000256" key="10">
    <source>
        <dbReference type="ARBA" id="ARBA00023242"/>
    </source>
</evidence>
<dbReference type="PANTHER" id="PTHR45629">
    <property type="entry name" value="SNF2/RAD54 FAMILY MEMBER"/>
    <property type="match status" value="1"/>
</dbReference>
<dbReference type="SMART" id="SM00490">
    <property type="entry name" value="HELICc"/>
    <property type="match status" value="1"/>
</dbReference>
<feature type="region of interest" description="Disordered" evidence="11">
    <location>
        <begin position="173"/>
        <end position="232"/>
    </location>
</feature>
<feature type="region of interest" description="Disordered" evidence="11">
    <location>
        <begin position="1006"/>
        <end position="1114"/>
    </location>
</feature>
<dbReference type="Gene3D" id="1.20.120.850">
    <property type="entry name" value="SWI2/SNF2 ATPases, N-terminal domain"/>
    <property type="match status" value="1"/>
</dbReference>
<name>A0A9P4SIL4_9PEZI</name>
<keyword evidence="9" id="KW-0234">DNA repair</keyword>
<proteinExistence type="inferred from homology"/>
<dbReference type="Pfam" id="PF25875">
    <property type="entry name" value="WHD_Rad26_CSB"/>
    <property type="match status" value="1"/>
</dbReference>
<feature type="domain" description="Helicase ATP-binding" evidence="12">
    <location>
        <begin position="377"/>
        <end position="571"/>
    </location>
</feature>
<dbReference type="FunFam" id="3.40.50.10810:FF:000039">
    <property type="entry name" value="DNA repair protein Rhp26/Rad26"/>
    <property type="match status" value="1"/>
</dbReference>
<evidence type="ECO:0000256" key="5">
    <source>
        <dbReference type="ARBA" id="ARBA00022801"/>
    </source>
</evidence>
<feature type="compositionally biased region" description="Basic and acidic residues" evidence="11">
    <location>
        <begin position="191"/>
        <end position="214"/>
    </location>
</feature>
<dbReference type="OrthoDB" id="413460at2759"/>
<dbReference type="InterPro" id="IPR038718">
    <property type="entry name" value="SNF2-like_sf"/>
</dbReference>
<dbReference type="InterPro" id="IPR049730">
    <property type="entry name" value="SNF2/RAD54-like_C"/>
</dbReference>
<comment type="similarity">
    <text evidence="2">Belongs to the SNF2/RAD54 helicase family.</text>
</comment>
<keyword evidence="4" id="KW-0227">DNA damage</keyword>
<evidence type="ECO:0000259" key="12">
    <source>
        <dbReference type="PROSITE" id="PS51192"/>
    </source>
</evidence>
<dbReference type="GO" id="GO:0005524">
    <property type="term" value="F:ATP binding"/>
    <property type="evidence" value="ECO:0007669"/>
    <property type="project" value="InterPro"/>
</dbReference>
<dbReference type="CDD" id="cd18000">
    <property type="entry name" value="DEXHc_ERCC6"/>
    <property type="match status" value="1"/>
</dbReference>
<keyword evidence="6" id="KW-0347">Helicase</keyword>
<keyword evidence="3" id="KW-0547">Nucleotide-binding</keyword>
<feature type="domain" description="Helicase C-terminal" evidence="13">
    <location>
        <begin position="710"/>
        <end position="870"/>
    </location>
</feature>
<evidence type="ECO:0000256" key="6">
    <source>
        <dbReference type="ARBA" id="ARBA00022806"/>
    </source>
</evidence>
<dbReference type="CDD" id="cd18793">
    <property type="entry name" value="SF2_C_SNF"/>
    <property type="match status" value="1"/>
</dbReference>
<dbReference type="SMART" id="SM00487">
    <property type="entry name" value="DEXDc"/>
    <property type="match status" value="1"/>
</dbReference>
<dbReference type="InterPro" id="IPR050496">
    <property type="entry name" value="SNF2_RAD54_helicase_repair"/>
</dbReference>
<dbReference type="GO" id="GO:0005634">
    <property type="term" value="C:nucleus"/>
    <property type="evidence" value="ECO:0007669"/>
    <property type="project" value="TreeGrafter"/>
</dbReference>
<evidence type="ECO:0000256" key="4">
    <source>
        <dbReference type="ARBA" id="ARBA00022763"/>
    </source>
</evidence>
<dbReference type="Proteomes" id="UP000799429">
    <property type="component" value="Unassembled WGS sequence"/>
</dbReference>
<evidence type="ECO:0000256" key="7">
    <source>
        <dbReference type="ARBA" id="ARBA00022840"/>
    </source>
</evidence>
<feature type="compositionally biased region" description="Low complexity" evidence="11">
    <location>
        <begin position="1078"/>
        <end position="1089"/>
    </location>
</feature>
<evidence type="ECO:0008006" key="16">
    <source>
        <dbReference type="Google" id="ProtNLM"/>
    </source>
</evidence>
<dbReference type="EMBL" id="MU006089">
    <property type="protein sequence ID" value="KAF2843353.1"/>
    <property type="molecule type" value="Genomic_DNA"/>
</dbReference>
<dbReference type="GO" id="GO:0008094">
    <property type="term" value="F:ATP-dependent activity, acting on DNA"/>
    <property type="evidence" value="ECO:0007669"/>
    <property type="project" value="TreeGrafter"/>
</dbReference>
<evidence type="ECO:0000259" key="13">
    <source>
        <dbReference type="PROSITE" id="PS51194"/>
    </source>
</evidence>
<dbReference type="InterPro" id="IPR014001">
    <property type="entry name" value="Helicase_ATP-bd"/>
</dbReference>
<dbReference type="PROSITE" id="PS51194">
    <property type="entry name" value="HELICASE_CTER"/>
    <property type="match status" value="1"/>
</dbReference>
<evidence type="ECO:0000256" key="3">
    <source>
        <dbReference type="ARBA" id="ARBA00022741"/>
    </source>
</evidence>
<dbReference type="AlphaFoldDB" id="A0A9P4SIL4"/>
<dbReference type="InterPro" id="IPR027417">
    <property type="entry name" value="P-loop_NTPase"/>
</dbReference>
<dbReference type="Pfam" id="PF00176">
    <property type="entry name" value="SNF2-rel_dom"/>
    <property type="match status" value="1"/>
</dbReference>
<evidence type="ECO:0000256" key="2">
    <source>
        <dbReference type="ARBA" id="ARBA00007025"/>
    </source>
</evidence>
<sequence>MGVLVKLALLGTSVRDQDDLERDIGRQADQILTEQADERDKKRLEKTQVQKLRLTGELNTLERRLLQPGSSAVKNKIRSDILQTQTRLDGINTELEQIQSRIDERHAHPRSENVETCKGRLPHESERDFLIRTGKITPFSKVRKPARLFSNLEEAMLDAEMGDDVSDIEEENPIVTSAEQPRSHRNLTKPGFEDVRATKSSAERPIKKQKRPDGTADTLNESIGDGSDDEFEPELNDRQLAALGESEDSEVDFEDMFPMDTIPASGKRKAAGKEKKKFHSDEVEDLTGIDDGNEKVFQIRVGSWIERRSVARRVARETGHSSTAEGVFEEALESGAEECYLPHPSIPDTTLDGGLRIPGDIYPSLFDYQKTGVKWLSELYSQQVGGIIGDEMGLGKTIQAISFIAGLHYSKMLTKPVLIVTPATVMKQWVNEFHRWWPPLRVSILHSSGSGMVSIRSETRREDELAGSSYEKVKRSSKFPNVAKDIVDKAIKEGHVLITTYTGLQSYAEYIIPTKWQYVVLDEGHKIRNPNAGITIYCKELKTPNRIILSGTPMQNNLTELWSLFDFVFPMRLGTLVSFRTQFGIPIQIGGYANASNLQVQTAIKCAETLKETISGYLLQRYKVDVATDLPQKRERVLFCKLTKIQRQSYEIFLNSEEMKSIMNGRRQPLYGVDILRKICNHPDLVDHKNLSKKSDYDYGRISKSGKMHVVKALLETWKKGGYKALLFAQHRITIDILEKLIRSMDGFNYCRMDGKTAIKDRQTMVDDFNNDSEMHVFLLTTKVGGLGVNLTGANRIIIYDPDWNPSTDVQARERAWRLGQKREVEVYRLMTAGTIEEKIYHRQIFKQFLSNKILRDPKQRQTFQLRDLHDLFALGSDDGETETSTIFKGTEVKFSNKDSKDQSEGIPTPPTDTEIADIHAVAREEEFRNNEDTKQENACSRNDRLLSAIFAGNGVQSALEHDAILASNSGDKRKIEADPEDIAREARRVAAEAAKELQRNAEIARTVPAGTPTWTGAFGVSGRPPSKQWVPPSPRDGGRGSRGGPSPSAVLSRPNPQATQRVPPAVRGGGRGGRGGPSSSAVLSRLSSGQRNVSNRPGSGPPGRPAIPLQGNRQPPTVVLAQLRDFILLHGGSVPSRMLTNHFQYQMNGDAARIEEFKALLRRIANLEPGLSSGRGRWVLKDEFRPSES</sequence>
<gene>
    <name evidence="14" type="ORF">M501DRAFT_1005942</name>
</gene>
<feature type="compositionally biased region" description="Gly residues" evidence="11">
    <location>
        <begin position="1068"/>
        <end position="1077"/>
    </location>
</feature>
<dbReference type="GO" id="GO:0016787">
    <property type="term" value="F:hydrolase activity"/>
    <property type="evidence" value="ECO:0007669"/>
    <property type="project" value="UniProtKB-KW"/>
</dbReference>
<keyword evidence="10" id="KW-0539">Nucleus</keyword>
<dbReference type="GO" id="GO:0006283">
    <property type="term" value="P:transcription-coupled nucleotide-excision repair"/>
    <property type="evidence" value="ECO:0007669"/>
    <property type="project" value="TreeGrafter"/>
</dbReference>
<evidence type="ECO:0000256" key="9">
    <source>
        <dbReference type="ARBA" id="ARBA00023204"/>
    </source>
</evidence>
<keyword evidence="8" id="KW-0238">DNA-binding</keyword>
<dbReference type="CDD" id="cd22254">
    <property type="entry name" value="CSB_WHD"/>
    <property type="match status" value="1"/>
</dbReference>
<evidence type="ECO:0000256" key="11">
    <source>
        <dbReference type="SAM" id="MobiDB-lite"/>
    </source>
</evidence>
<dbReference type="InterPro" id="IPR000330">
    <property type="entry name" value="SNF2_N"/>
</dbReference>
<dbReference type="SUPFAM" id="SSF52540">
    <property type="entry name" value="P-loop containing nucleoside triphosphate hydrolases"/>
    <property type="match status" value="2"/>
</dbReference>
<dbReference type="PROSITE" id="PS51192">
    <property type="entry name" value="HELICASE_ATP_BIND_1"/>
    <property type="match status" value="1"/>
</dbReference>
<dbReference type="Pfam" id="PF00271">
    <property type="entry name" value="Helicase_C"/>
    <property type="match status" value="1"/>
</dbReference>
<evidence type="ECO:0000313" key="14">
    <source>
        <dbReference type="EMBL" id="KAF2843353.1"/>
    </source>
</evidence>
<dbReference type="Gene3D" id="3.40.50.300">
    <property type="entry name" value="P-loop containing nucleotide triphosphate hydrolases"/>
    <property type="match status" value="1"/>
</dbReference>
<evidence type="ECO:0000313" key="15">
    <source>
        <dbReference type="Proteomes" id="UP000799429"/>
    </source>
</evidence>
<dbReference type="InterPro" id="IPR058951">
    <property type="entry name" value="WHD_Rad26_CSB-like"/>
</dbReference>
<evidence type="ECO:0000256" key="1">
    <source>
        <dbReference type="ARBA" id="ARBA00004123"/>
    </source>
</evidence>
<evidence type="ECO:0000256" key="8">
    <source>
        <dbReference type="ARBA" id="ARBA00023125"/>
    </source>
</evidence>